<accession>A0A210QF81</accession>
<dbReference type="OrthoDB" id="10061751at2759"/>
<evidence type="ECO:0000256" key="4">
    <source>
        <dbReference type="SAM" id="Coils"/>
    </source>
</evidence>
<comment type="similarity">
    <text evidence="1">Belongs to the TRAFAC class TrmE-Era-EngA-EngB-Septin-like GTPase superfamily. AIG1/Toc34/Toc159-like paraseptin GTPase family. IAN subfamily.</text>
</comment>
<evidence type="ECO:0000256" key="3">
    <source>
        <dbReference type="ARBA" id="ARBA00023134"/>
    </source>
</evidence>
<comment type="caution">
    <text evidence="6">The sequence shown here is derived from an EMBL/GenBank/DDBJ whole genome shotgun (WGS) entry which is preliminary data.</text>
</comment>
<feature type="coiled-coil region" evidence="4">
    <location>
        <begin position="239"/>
        <end position="355"/>
    </location>
</feature>
<evidence type="ECO:0000313" key="7">
    <source>
        <dbReference type="Proteomes" id="UP000242188"/>
    </source>
</evidence>
<feature type="domain" description="AIG1-type G" evidence="5">
    <location>
        <begin position="13"/>
        <end position="217"/>
    </location>
</feature>
<name>A0A210QF81_MIZYE</name>
<reference evidence="6 7" key="1">
    <citation type="journal article" date="2017" name="Nat. Ecol. Evol.">
        <title>Scallop genome provides insights into evolution of bilaterian karyotype and development.</title>
        <authorList>
            <person name="Wang S."/>
            <person name="Zhang J."/>
            <person name="Jiao W."/>
            <person name="Li J."/>
            <person name="Xun X."/>
            <person name="Sun Y."/>
            <person name="Guo X."/>
            <person name="Huan P."/>
            <person name="Dong B."/>
            <person name="Zhang L."/>
            <person name="Hu X."/>
            <person name="Sun X."/>
            <person name="Wang J."/>
            <person name="Zhao C."/>
            <person name="Wang Y."/>
            <person name="Wang D."/>
            <person name="Huang X."/>
            <person name="Wang R."/>
            <person name="Lv J."/>
            <person name="Li Y."/>
            <person name="Zhang Z."/>
            <person name="Liu B."/>
            <person name="Lu W."/>
            <person name="Hui Y."/>
            <person name="Liang J."/>
            <person name="Zhou Z."/>
            <person name="Hou R."/>
            <person name="Li X."/>
            <person name="Liu Y."/>
            <person name="Li H."/>
            <person name="Ning X."/>
            <person name="Lin Y."/>
            <person name="Zhao L."/>
            <person name="Xing Q."/>
            <person name="Dou J."/>
            <person name="Li Y."/>
            <person name="Mao J."/>
            <person name="Guo H."/>
            <person name="Dou H."/>
            <person name="Li T."/>
            <person name="Mu C."/>
            <person name="Jiang W."/>
            <person name="Fu Q."/>
            <person name="Fu X."/>
            <person name="Miao Y."/>
            <person name="Liu J."/>
            <person name="Yu Q."/>
            <person name="Li R."/>
            <person name="Liao H."/>
            <person name="Li X."/>
            <person name="Kong Y."/>
            <person name="Jiang Z."/>
            <person name="Chourrout D."/>
            <person name="Li R."/>
            <person name="Bao Z."/>
        </authorList>
    </citation>
    <scope>NUCLEOTIDE SEQUENCE [LARGE SCALE GENOMIC DNA]</scope>
    <source>
        <strain evidence="6 7">PY_sf001</strain>
    </source>
</reference>
<dbReference type="EMBL" id="NEDP02003917">
    <property type="protein sequence ID" value="OWF47417.1"/>
    <property type="molecule type" value="Genomic_DNA"/>
</dbReference>
<protein>
    <submittedName>
        <fullName evidence="6">GTPase IMAP family member 4</fullName>
    </submittedName>
</protein>
<evidence type="ECO:0000313" key="6">
    <source>
        <dbReference type="EMBL" id="OWF47417.1"/>
    </source>
</evidence>
<dbReference type="PANTHER" id="PTHR10903">
    <property type="entry name" value="GTPASE, IMAP FAMILY MEMBER-RELATED"/>
    <property type="match status" value="1"/>
</dbReference>
<dbReference type="InterPro" id="IPR027417">
    <property type="entry name" value="P-loop_NTPase"/>
</dbReference>
<dbReference type="PANTHER" id="PTHR10903:SF184">
    <property type="entry name" value="GTP-BINDING PROTEIN A"/>
    <property type="match status" value="1"/>
</dbReference>
<evidence type="ECO:0000256" key="1">
    <source>
        <dbReference type="ARBA" id="ARBA00008535"/>
    </source>
</evidence>
<organism evidence="6 7">
    <name type="scientific">Mizuhopecten yessoensis</name>
    <name type="common">Japanese scallop</name>
    <name type="synonym">Patinopecten yessoensis</name>
    <dbReference type="NCBI Taxonomy" id="6573"/>
    <lineage>
        <taxon>Eukaryota</taxon>
        <taxon>Metazoa</taxon>
        <taxon>Spiralia</taxon>
        <taxon>Lophotrochozoa</taxon>
        <taxon>Mollusca</taxon>
        <taxon>Bivalvia</taxon>
        <taxon>Autobranchia</taxon>
        <taxon>Pteriomorphia</taxon>
        <taxon>Pectinida</taxon>
        <taxon>Pectinoidea</taxon>
        <taxon>Pectinidae</taxon>
        <taxon>Mizuhopecten</taxon>
    </lineage>
</organism>
<dbReference type="FunFam" id="3.40.50.300:FF:000366">
    <property type="entry name" value="GTPase, IMAP family member 2"/>
    <property type="match status" value="1"/>
</dbReference>
<dbReference type="Pfam" id="PF04548">
    <property type="entry name" value="AIG1"/>
    <property type="match status" value="1"/>
</dbReference>
<dbReference type="InterPro" id="IPR045058">
    <property type="entry name" value="GIMA/IAN/Toc"/>
</dbReference>
<dbReference type="Gene3D" id="3.40.50.300">
    <property type="entry name" value="P-loop containing nucleotide triphosphate hydrolases"/>
    <property type="match status" value="1"/>
</dbReference>
<gene>
    <name evidence="6" type="ORF">KP79_PYT22880</name>
</gene>
<keyword evidence="4" id="KW-0175">Coiled coil</keyword>
<keyword evidence="2" id="KW-0547">Nucleotide-binding</keyword>
<dbReference type="STRING" id="6573.A0A210QF81"/>
<dbReference type="PROSITE" id="PS51720">
    <property type="entry name" value="G_AIG1"/>
    <property type="match status" value="1"/>
</dbReference>
<evidence type="ECO:0000256" key="2">
    <source>
        <dbReference type="ARBA" id="ARBA00022741"/>
    </source>
</evidence>
<evidence type="ECO:0000259" key="5">
    <source>
        <dbReference type="PROSITE" id="PS51720"/>
    </source>
</evidence>
<sequence length="383" mass="44324">MAVSDRNTSYGVEHEYRIALIGRTGNGKSATANSILGKKAFKSKLSGSSVTKRCEFHTAERFGKTLVVVDTPGLFDTSLSNDVVAKEIIKCIAILTPGPHAFILVVQVGRITPEEQDTITHFSQIFGEEFFRYLIVLFTRRDDLENDGVTIQEYVNEVPEELKIILRRCGHKYLAFDNSPRGKKTDFDVRELMSMVQTIINETGKSYFSNDVFERSELEFQRRAKEIKLQGEEKIALQQKKIEKEMEAQKKTIEAQKREIEATRLEIHTQDLKNLTVETNNYETSMELEETLRKKEIMEKEMEAKRKEIEEREIEIAKFERKKKLELEEMERKHREDTENMRNNVRKEYEREDKNVFGKLLDVAGSAVLSVGKSVVGWFSSLF</sequence>
<dbReference type="Proteomes" id="UP000242188">
    <property type="component" value="Unassembled WGS sequence"/>
</dbReference>
<dbReference type="SUPFAM" id="SSF52540">
    <property type="entry name" value="P-loop containing nucleoside triphosphate hydrolases"/>
    <property type="match status" value="1"/>
</dbReference>
<dbReference type="AlphaFoldDB" id="A0A210QF81"/>
<dbReference type="CDD" id="cd01852">
    <property type="entry name" value="AIG1"/>
    <property type="match status" value="1"/>
</dbReference>
<dbReference type="GO" id="GO:0005525">
    <property type="term" value="F:GTP binding"/>
    <property type="evidence" value="ECO:0007669"/>
    <property type="project" value="UniProtKB-KW"/>
</dbReference>
<dbReference type="InterPro" id="IPR006703">
    <property type="entry name" value="G_AIG1"/>
</dbReference>
<proteinExistence type="inferred from homology"/>
<keyword evidence="3" id="KW-0342">GTP-binding</keyword>
<keyword evidence="7" id="KW-1185">Reference proteome</keyword>